<feature type="transmembrane region" description="Helical" evidence="1">
    <location>
        <begin position="14"/>
        <end position="33"/>
    </location>
</feature>
<keyword evidence="1" id="KW-1133">Transmembrane helix</keyword>
<feature type="non-terminal residue" evidence="2">
    <location>
        <position position="1"/>
    </location>
</feature>
<dbReference type="Proteomes" id="UP001153199">
    <property type="component" value="Unassembled WGS sequence"/>
</dbReference>
<name>A0A9X4P0W3_9LACT</name>
<sequence length="66" mass="7661">TAGIGKYRRCLKTATVTVIFFSLLHLPQFILSYETNQKMKRRKRAFQRHLIRQNPSPDGGVMAGRR</sequence>
<protein>
    <submittedName>
        <fullName evidence="2">Uncharacterized protein</fullName>
    </submittedName>
</protein>
<keyword evidence="3" id="KW-1185">Reference proteome</keyword>
<comment type="caution">
    <text evidence="2">The sequence shown here is derived from an EMBL/GenBank/DDBJ whole genome shotgun (WGS) entry which is preliminary data.</text>
</comment>
<dbReference type="AlphaFoldDB" id="A0A9X4P0W3"/>
<organism evidence="2 3">
    <name type="scientific">Lactococcus formosensis</name>
    <dbReference type="NCBI Taxonomy" id="1281486"/>
    <lineage>
        <taxon>Bacteria</taxon>
        <taxon>Bacillati</taxon>
        <taxon>Bacillota</taxon>
        <taxon>Bacilli</taxon>
        <taxon>Lactobacillales</taxon>
        <taxon>Streptococcaceae</taxon>
        <taxon>Lactococcus</taxon>
    </lineage>
</organism>
<keyword evidence="1" id="KW-0812">Transmembrane</keyword>
<evidence type="ECO:0000256" key="1">
    <source>
        <dbReference type="SAM" id="Phobius"/>
    </source>
</evidence>
<reference evidence="2" key="1">
    <citation type="submission" date="2022-06" db="EMBL/GenBank/DDBJ databases">
        <title>Lactococcus from bovine mastitis in China.</title>
        <authorList>
            <person name="Lin Y."/>
            <person name="Han B."/>
        </authorList>
    </citation>
    <scope>NUCLEOTIDE SEQUENCE</scope>
    <source>
        <strain evidence="2">Ningxia-I-26</strain>
    </source>
</reference>
<accession>A0A9X4P0W3</accession>
<proteinExistence type="predicted"/>
<evidence type="ECO:0000313" key="2">
    <source>
        <dbReference type="EMBL" id="MDG6146436.1"/>
    </source>
</evidence>
<keyword evidence="1" id="KW-0472">Membrane</keyword>
<evidence type="ECO:0000313" key="3">
    <source>
        <dbReference type="Proteomes" id="UP001153199"/>
    </source>
</evidence>
<gene>
    <name evidence="2" type="ORF">NF717_12405</name>
</gene>
<dbReference type="EMBL" id="JAMWFV010000229">
    <property type="protein sequence ID" value="MDG6146436.1"/>
    <property type="molecule type" value="Genomic_DNA"/>
</dbReference>